<dbReference type="AlphaFoldDB" id="A0A6G0ZQN5"/>
<gene>
    <name evidence="1" type="ORF">FWK35_00001052</name>
</gene>
<dbReference type="EMBL" id="VUJU01000054">
    <property type="protein sequence ID" value="KAF0773500.1"/>
    <property type="molecule type" value="Genomic_DNA"/>
</dbReference>
<dbReference type="Proteomes" id="UP000478052">
    <property type="component" value="Unassembled WGS sequence"/>
</dbReference>
<keyword evidence="2" id="KW-1185">Reference proteome</keyword>
<evidence type="ECO:0000313" key="2">
    <source>
        <dbReference type="Proteomes" id="UP000478052"/>
    </source>
</evidence>
<reference evidence="1 2" key="1">
    <citation type="submission" date="2019-08" db="EMBL/GenBank/DDBJ databases">
        <title>Whole genome of Aphis craccivora.</title>
        <authorList>
            <person name="Voronova N.V."/>
            <person name="Shulinski R.S."/>
            <person name="Bandarenka Y.V."/>
            <person name="Zhorov D.G."/>
            <person name="Warner D."/>
        </authorList>
    </citation>
    <scope>NUCLEOTIDE SEQUENCE [LARGE SCALE GENOMIC DNA]</scope>
    <source>
        <strain evidence="1">180601</strain>
        <tissue evidence="1">Whole Body</tissue>
    </source>
</reference>
<protein>
    <submittedName>
        <fullName evidence="1">Putative secreted protein</fullName>
    </submittedName>
</protein>
<comment type="caution">
    <text evidence="1">The sequence shown here is derived from an EMBL/GenBank/DDBJ whole genome shotgun (WGS) entry which is preliminary data.</text>
</comment>
<sequence length="56" mass="6114">MTAVTRDADAILQAFIMINSSIKLSLTSPLPLCIIYTSSPLTDSPISTLKYILKKD</sequence>
<dbReference type="OrthoDB" id="7449775at2759"/>
<proteinExistence type="predicted"/>
<accession>A0A6G0ZQN5</accession>
<name>A0A6G0ZQN5_APHCR</name>
<organism evidence="1 2">
    <name type="scientific">Aphis craccivora</name>
    <name type="common">Cowpea aphid</name>
    <dbReference type="NCBI Taxonomy" id="307492"/>
    <lineage>
        <taxon>Eukaryota</taxon>
        <taxon>Metazoa</taxon>
        <taxon>Ecdysozoa</taxon>
        <taxon>Arthropoda</taxon>
        <taxon>Hexapoda</taxon>
        <taxon>Insecta</taxon>
        <taxon>Pterygota</taxon>
        <taxon>Neoptera</taxon>
        <taxon>Paraneoptera</taxon>
        <taxon>Hemiptera</taxon>
        <taxon>Sternorrhyncha</taxon>
        <taxon>Aphidomorpha</taxon>
        <taxon>Aphidoidea</taxon>
        <taxon>Aphididae</taxon>
        <taxon>Aphidini</taxon>
        <taxon>Aphis</taxon>
        <taxon>Aphis</taxon>
    </lineage>
</organism>
<evidence type="ECO:0000313" key="1">
    <source>
        <dbReference type="EMBL" id="KAF0773500.1"/>
    </source>
</evidence>